<evidence type="ECO:0000256" key="5">
    <source>
        <dbReference type="ARBA" id="ARBA00022781"/>
    </source>
</evidence>
<dbReference type="Pfam" id="PF01496">
    <property type="entry name" value="V_ATPase_I"/>
    <property type="match status" value="1"/>
</dbReference>
<reference evidence="11" key="1">
    <citation type="journal article" date="2019" name="G3 (Bethesda)">
        <title>Genome Assemblies of Two Rare Opportunistic Yeast Pathogens: Diutina rugosa (syn. Candida rugosa) and Trichomonascus ciferrii (syn. Candida ciferrii).</title>
        <authorList>
            <person name="Mixao V."/>
            <person name="Saus E."/>
            <person name="Hansen A.P."/>
            <person name="Lass-Florl C."/>
            <person name="Gabaldon T."/>
        </authorList>
    </citation>
    <scope>NUCLEOTIDE SEQUENCE</scope>
    <source>
        <strain evidence="11">CBS 4856</strain>
    </source>
</reference>
<evidence type="ECO:0000256" key="8">
    <source>
        <dbReference type="ARBA" id="ARBA00023136"/>
    </source>
</evidence>
<comment type="subcellular location">
    <subcellularLocation>
        <location evidence="1">Membrane</location>
        <topology evidence="1">Multi-pass membrane protein</topology>
    </subcellularLocation>
</comment>
<keyword evidence="4 9" id="KW-0812">Transmembrane</keyword>
<feature type="transmembrane region" description="Helical" evidence="9">
    <location>
        <begin position="434"/>
        <end position="459"/>
    </location>
</feature>
<feature type="transmembrane region" description="Helical" evidence="9">
    <location>
        <begin position="556"/>
        <end position="574"/>
    </location>
</feature>
<dbReference type="OrthoDB" id="10264220at2759"/>
<gene>
    <name evidence="11" type="ORF">TRICI_000325</name>
</gene>
<dbReference type="InterPro" id="IPR026028">
    <property type="entry name" value="V-type_ATPase_116kDa_su_euka"/>
</dbReference>
<dbReference type="PANTHER" id="PTHR11629">
    <property type="entry name" value="VACUOLAR PROTON ATPASES"/>
    <property type="match status" value="1"/>
</dbReference>
<comment type="function">
    <text evidence="9">Essential component of the vacuolar proton pump (V-ATPase), a multimeric enzyme that catalyzes the translocation of protons across the membranes. Required for assembly and activity of the V-ATPase.</text>
</comment>
<evidence type="ECO:0000256" key="2">
    <source>
        <dbReference type="ARBA" id="ARBA00009904"/>
    </source>
</evidence>
<protein>
    <recommendedName>
        <fullName evidence="9">V-type proton ATPase subunit a</fullName>
    </recommendedName>
</protein>
<comment type="similarity">
    <text evidence="2 9">Belongs to the V-ATPase 116 kDa subunit family.</text>
</comment>
<dbReference type="Proteomes" id="UP000761534">
    <property type="component" value="Unassembled WGS sequence"/>
</dbReference>
<keyword evidence="10" id="KW-0175">Coiled coil</keyword>
<evidence type="ECO:0000256" key="1">
    <source>
        <dbReference type="ARBA" id="ARBA00004141"/>
    </source>
</evidence>
<keyword evidence="6 9" id="KW-1133">Transmembrane helix</keyword>
<dbReference type="AlphaFoldDB" id="A0A642VDS6"/>
<evidence type="ECO:0000256" key="4">
    <source>
        <dbReference type="ARBA" id="ARBA00022692"/>
    </source>
</evidence>
<dbReference type="GO" id="GO:0051117">
    <property type="term" value="F:ATPase binding"/>
    <property type="evidence" value="ECO:0007669"/>
    <property type="project" value="TreeGrafter"/>
</dbReference>
<evidence type="ECO:0000313" key="11">
    <source>
        <dbReference type="EMBL" id="KAA8917542.1"/>
    </source>
</evidence>
<dbReference type="GO" id="GO:0046961">
    <property type="term" value="F:proton-transporting ATPase activity, rotational mechanism"/>
    <property type="evidence" value="ECO:0007669"/>
    <property type="project" value="InterPro"/>
</dbReference>
<dbReference type="VEuPathDB" id="FungiDB:TRICI_000325"/>
<keyword evidence="8 9" id="KW-0472">Membrane</keyword>
<dbReference type="GO" id="GO:0000220">
    <property type="term" value="C:vacuolar proton-transporting V-type ATPase, V0 domain"/>
    <property type="evidence" value="ECO:0007669"/>
    <property type="project" value="InterPro"/>
</dbReference>
<dbReference type="EMBL" id="SWFS01000028">
    <property type="protein sequence ID" value="KAA8917542.1"/>
    <property type="molecule type" value="Genomic_DNA"/>
</dbReference>
<keyword evidence="12" id="KW-1185">Reference proteome</keyword>
<keyword evidence="3 9" id="KW-0813">Transport</keyword>
<feature type="transmembrane region" description="Helical" evidence="9">
    <location>
        <begin position="649"/>
        <end position="668"/>
    </location>
</feature>
<accession>A0A642VDS6</accession>
<evidence type="ECO:0000256" key="3">
    <source>
        <dbReference type="ARBA" id="ARBA00022448"/>
    </source>
</evidence>
<proteinExistence type="inferred from homology"/>
<dbReference type="PIRSF" id="PIRSF001293">
    <property type="entry name" value="ATP6V0A1"/>
    <property type="match status" value="1"/>
</dbReference>
<keyword evidence="7 9" id="KW-0406">Ion transport</keyword>
<sequence length="840" mass="95558">MKLVVYGGIADDLGSAEMSLVQLYVATELGREVVSTLGELGIIQLRDLNSEVSNFQRSFVKEIRRLDGVERQLRYFEDHIHQHKIKVAPPPEQGIDSAPNASEIDTLVGKVDSIEERVKELSENYEDLLSKQARLIENRHVLLGSRQFFYRTTDEEVRMSLDLSGNYEDDDAPLLNRESLEEGRRPSMAAEAAGVVSALNIQFVSGVIPRSRVGAMERILWRALRGNMLMNHYPIDEPVHDPESQQEVYKDVFIVFAHGEVILNKVRRIAESLDATLYNVDEDFTQRREQIQEVNGKLDEVNSVLDNTSVALTTELRFIAEQLSIWSIIIKKEKAIFSALNLFNYDQTRRCLIAEGWVPKDDIPTIQNALRDITERGGNNVSSVVNELQTNRTPPTFHRTNKFTDAFQNIVDAYGVASYQEVNPALPTVITFPFMFAIMFGDVGHGVVLSLAAGALCFYEKKIARTERGEIFDMAFSGRYVLLLMGLFSIYTGFLYNDIFSLSMTIFKSGWEWPEKWKVGETITAKAVGTYPFGLDPAWHGTENNLLFTNSYKMKLSILMGFIHMSYSLCFSYVNYRHFQSKIDIFGNFIPGVLFMQSIFGYLSLAIVYKWTVDWFGIGKQPPGLLNMLINMFLSPGTIEDQLYPGQKFVQSILVLVALVCVPWLLLLKPLYLRRENNKAKEQGYENIHHLTQQDDIMGMEEEAGEAMIIQDFEQQAEEFSFGDVMIHQVIHTIEFCLNCISHTASYLRLWALSLAHNQLSQVLWSMTIQGAFGMTGAKGVIMTVVLFGMWFIFTVVILVLMEGTSAMLHSLRLHWVESMSKFFYGEGYAYEPFSFQNAL</sequence>
<feature type="transmembrane region" description="Helical" evidence="9">
    <location>
        <begin position="480"/>
        <end position="507"/>
    </location>
</feature>
<evidence type="ECO:0000313" key="12">
    <source>
        <dbReference type="Proteomes" id="UP000761534"/>
    </source>
</evidence>
<dbReference type="PANTHER" id="PTHR11629:SF63">
    <property type="entry name" value="V-TYPE PROTON ATPASE SUBUNIT A"/>
    <property type="match status" value="1"/>
</dbReference>
<evidence type="ECO:0000256" key="9">
    <source>
        <dbReference type="RuleBase" id="RU361189"/>
    </source>
</evidence>
<dbReference type="InterPro" id="IPR002490">
    <property type="entry name" value="V-ATPase_116kDa_su"/>
</dbReference>
<feature type="coiled-coil region" evidence="10">
    <location>
        <begin position="104"/>
        <end position="138"/>
    </location>
</feature>
<feature type="transmembrane region" description="Helical" evidence="9">
    <location>
        <begin position="781"/>
        <end position="802"/>
    </location>
</feature>
<dbReference type="GO" id="GO:0000329">
    <property type="term" value="C:fungal-type vacuole membrane"/>
    <property type="evidence" value="ECO:0007669"/>
    <property type="project" value="TreeGrafter"/>
</dbReference>
<feature type="transmembrane region" description="Helical" evidence="9">
    <location>
        <begin position="586"/>
        <end position="609"/>
    </location>
</feature>
<organism evidence="11 12">
    <name type="scientific">Trichomonascus ciferrii</name>
    <dbReference type="NCBI Taxonomy" id="44093"/>
    <lineage>
        <taxon>Eukaryota</taxon>
        <taxon>Fungi</taxon>
        <taxon>Dikarya</taxon>
        <taxon>Ascomycota</taxon>
        <taxon>Saccharomycotina</taxon>
        <taxon>Dipodascomycetes</taxon>
        <taxon>Dipodascales</taxon>
        <taxon>Trichomonascaceae</taxon>
        <taxon>Trichomonascus</taxon>
        <taxon>Trichomonascus ciferrii complex</taxon>
    </lineage>
</organism>
<keyword evidence="5 9" id="KW-0375">Hydrogen ion transport</keyword>
<evidence type="ECO:0000256" key="10">
    <source>
        <dbReference type="SAM" id="Coils"/>
    </source>
</evidence>
<evidence type="ECO:0000256" key="7">
    <source>
        <dbReference type="ARBA" id="ARBA00023065"/>
    </source>
</evidence>
<name>A0A642VDS6_9ASCO</name>
<comment type="caution">
    <text evidence="11">The sequence shown here is derived from an EMBL/GenBank/DDBJ whole genome shotgun (WGS) entry which is preliminary data.</text>
</comment>
<evidence type="ECO:0000256" key="6">
    <source>
        <dbReference type="ARBA" id="ARBA00022989"/>
    </source>
</evidence>
<dbReference type="GO" id="GO:0007035">
    <property type="term" value="P:vacuolar acidification"/>
    <property type="evidence" value="ECO:0007669"/>
    <property type="project" value="TreeGrafter"/>
</dbReference>